<dbReference type="SUPFAM" id="SSF53901">
    <property type="entry name" value="Thiolase-like"/>
    <property type="match status" value="1"/>
</dbReference>
<evidence type="ECO:0000313" key="5">
    <source>
        <dbReference type="Proteomes" id="UP001199054"/>
    </source>
</evidence>
<evidence type="ECO:0000259" key="3">
    <source>
        <dbReference type="Pfam" id="PF08541"/>
    </source>
</evidence>
<keyword evidence="2" id="KW-0012">Acyltransferase</keyword>
<keyword evidence="5" id="KW-1185">Reference proteome</keyword>
<reference evidence="4 5" key="1">
    <citation type="submission" date="2021-10" db="EMBL/GenBank/DDBJ databases">
        <title>Streptomyces sp. strain SMC 277, a novel streptomycete isolated from soil.</title>
        <authorList>
            <person name="Chanama M."/>
        </authorList>
    </citation>
    <scope>NUCLEOTIDE SEQUENCE [LARGE SCALE GENOMIC DNA]</scope>
    <source>
        <strain evidence="4 5">SMC 277</strain>
    </source>
</reference>
<accession>A0ABS8B7H8</accession>
<sequence>MSVDTDTAATGATTGAAGIGIASFGYAFGEDQDVATVAADYVDDPERVVKWGYRTFHRAAAGVTGTDLAREAAQQALDRAGLTADALDLVIVATTDMPEYSYWDAASALARELKIERTQTLWLNEGCGAGVGGLFYVASTLALRPEADTALFVVVNRVSEFHRNRMNVINTVLSDAAVAVVVRRGHDGVRWLASEQFTDPEYSDLLRLDFGGAVQPLPPIGWTAADAPSAYDQVREQFSGDPAKLRKFIGERYVRLVEVIDAAAARAGVDRGDLDHVIYLNDVPSSVAAVATPLGIPAERTNAALALDHGHMGGADQLISLGLQIERGELAPGDLVALCGISTGRWAATLIRV</sequence>
<feature type="domain" description="Beta-ketoacyl-[acyl-carrier-protein] synthase III C-terminal" evidence="3">
    <location>
        <begin position="265"/>
        <end position="352"/>
    </location>
</feature>
<evidence type="ECO:0000256" key="2">
    <source>
        <dbReference type="ARBA" id="ARBA00023315"/>
    </source>
</evidence>
<proteinExistence type="predicted"/>
<keyword evidence="1" id="KW-0808">Transferase</keyword>
<protein>
    <submittedName>
        <fullName evidence="4">3-oxoacyl-ACP synthase</fullName>
    </submittedName>
</protein>
<dbReference type="Pfam" id="PF08541">
    <property type="entry name" value="ACP_syn_III_C"/>
    <property type="match status" value="1"/>
</dbReference>
<dbReference type="PANTHER" id="PTHR34069:SF2">
    <property type="entry name" value="BETA-KETOACYL-[ACYL-CARRIER-PROTEIN] SYNTHASE III"/>
    <property type="match status" value="1"/>
</dbReference>
<evidence type="ECO:0000313" key="4">
    <source>
        <dbReference type="EMBL" id="MCB5180574.1"/>
    </source>
</evidence>
<gene>
    <name evidence="4" type="ORF">LG632_14430</name>
</gene>
<comment type="caution">
    <text evidence="4">The sequence shown here is derived from an EMBL/GenBank/DDBJ whole genome shotgun (WGS) entry which is preliminary data.</text>
</comment>
<dbReference type="RefSeq" id="WP_226727449.1">
    <property type="nucleotide sequence ID" value="NZ_JAJAUY010000047.1"/>
</dbReference>
<dbReference type="Proteomes" id="UP001199054">
    <property type="component" value="Unassembled WGS sequence"/>
</dbReference>
<dbReference type="EMBL" id="JAJAUY010000047">
    <property type="protein sequence ID" value="MCB5180574.1"/>
    <property type="molecule type" value="Genomic_DNA"/>
</dbReference>
<dbReference type="PANTHER" id="PTHR34069">
    <property type="entry name" value="3-OXOACYL-[ACYL-CARRIER-PROTEIN] SYNTHASE 3"/>
    <property type="match status" value="1"/>
</dbReference>
<dbReference type="InterPro" id="IPR016039">
    <property type="entry name" value="Thiolase-like"/>
</dbReference>
<evidence type="ECO:0000256" key="1">
    <source>
        <dbReference type="ARBA" id="ARBA00022679"/>
    </source>
</evidence>
<name>A0ABS8B7H8_9ACTN</name>
<dbReference type="Gene3D" id="3.40.47.10">
    <property type="match status" value="2"/>
</dbReference>
<dbReference type="InterPro" id="IPR013747">
    <property type="entry name" value="ACP_syn_III_C"/>
</dbReference>
<organism evidence="4 5">
    <name type="scientific">Streptomyces antimicrobicus</name>
    <dbReference type="NCBI Taxonomy" id="2883108"/>
    <lineage>
        <taxon>Bacteria</taxon>
        <taxon>Bacillati</taxon>
        <taxon>Actinomycetota</taxon>
        <taxon>Actinomycetes</taxon>
        <taxon>Kitasatosporales</taxon>
        <taxon>Streptomycetaceae</taxon>
        <taxon>Streptomyces</taxon>
    </lineage>
</organism>